<dbReference type="AlphaFoldDB" id="A0A1G2LR70"/>
<evidence type="ECO:0000256" key="4">
    <source>
        <dbReference type="ARBA" id="ARBA00035172"/>
    </source>
</evidence>
<comment type="function">
    <text evidence="5 6">Binds directly to 23S ribosomal RNA and is necessary for the in vitro assembly process of the 50S ribosomal subunit. It is not involved in the protein synthesizing functions of that subunit.</text>
</comment>
<evidence type="ECO:0000256" key="5">
    <source>
        <dbReference type="HAMAP-Rule" id="MF_00382"/>
    </source>
</evidence>
<dbReference type="GO" id="GO:0019843">
    <property type="term" value="F:rRNA binding"/>
    <property type="evidence" value="ECO:0007669"/>
    <property type="project" value="UniProtKB-UniRule"/>
</dbReference>
<dbReference type="PRINTS" id="PR00062">
    <property type="entry name" value="RIBOSOMALL20"/>
</dbReference>
<evidence type="ECO:0000256" key="1">
    <source>
        <dbReference type="ARBA" id="ARBA00007698"/>
    </source>
</evidence>
<organism evidence="7 8">
    <name type="scientific">Candidatus Sungbacteria bacterium RIFCSPLOWO2_12_FULL_41_11</name>
    <dbReference type="NCBI Taxonomy" id="1802286"/>
    <lineage>
        <taxon>Bacteria</taxon>
        <taxon>Candidatus Sungiibacteriota</taxon>
    </lineage>
</organism>
<dbReference type="GO" id="GO:0005840">
    <property type="term" value="C:ribosome"/>
    <property type="evidence" value="ECO:0007669"/>
    <property type="project" value="UniProtKB-KW"/>
</dbReference>
<dbReference type="EMBL" id="MHQY01000013">
    <property type="protein sequence ID" value="OHA14126.1"/>
    <property type="molecule type" value="Genomic_DNA"/>
</dbReference>
<keyword evidence="5 6" id="KW-0694">RNA-binding</keyword>
<keyword evidence="2 5" id="KW-0689">Ribosomal protein</keyword>
<gene>
    <name evidence="5" type="primary">rplT</name>
    <name evidence="7" type="ORF">A3G49_02700</name>
</gene>
<dbReference type="FunFam" id="1.10.1900.20:FF:000001">
    <property type="entry name" value="50S ribosomal protein L20"/>
    <property type="match status" value="1"/>
</dbReference>
<dbReference type="SUPFAM" id="SSF74731">
    <property type="entry name" value="Ribosomal protein L20"/>
    <property type="match status" value="1"/>
</dbReference>
<accession>A0A1G2LR70</accession>
<reference evidence="7 8" key="1">
    <citation type="journal article" date="2016" name="Nat. Commun.">
        <title>Thousands of microbial genomes shed light on interconnected biogeochemical processes in an aquifer system.</title>
        <authorList>
            <person name="Anantharaman K."/>
            <person name="Brown C.T."/>
            <person name="Hug L.A."/>
            <person name="Sharon I."/>
            <person name="Castelle C.J."/>
            <person name="Probst A.J."/>
            <person name="Thomas B.C."/>
            <person name="Singh A."/>
            <person name="Wilkins M.J."/>
            <person name="Karaoz U."/>
            <person name="Brodie E.L."/>
            <person name="Williams K.H."/>
            <person name="Hubbard S.S."/>
            <person name="Banfield J.F."/>
        </authorList>
    </citation>
    <scope>NUCLEOTIDE SEQUENCE [LARGE SCALE GENOMIC DNA]</scope>
</reference>
<comment type="caution">
    <text evidence="7">The sequence shown here is derived from an EMBL/GenBank/DDBJ whole genome shotgun (WGS) entry which is preliminary data.</text>
</comment>
<dbReference type="InterPro" id="IPR005813">
    <property type="entry name" value="Ribosomal_bL20"/>
</dbReference>
<dbReference type="CDD" id="cd07026">
    <property type="entry name" value="Ribosomal_L20"/>
    <property type="match status" value="1"/>
</dbReference>
<name>A0A1G2LR70_9BACT</name>
<evidence type="ECO:0000256" key="6">
    <source>
        <dbReference type="RuleBase" id="RU000560"/>
    </source>
</evidence>
<dbReference type="PANTHER" id="PTHR10986">
    <property type="entry name" value="39S RIBOSOMAL PROTEIN L20"/>
    <property type="match status" value="1"/>
</dbReference>
<evidence type="ECO:0000313" key="7">
    <source>
        <dbReference type="EMBL" id="OHA14126.1"/>
    </source>
</evidence>
<protein>
    <recommendedName>
        <fullName evidence="4 5">Large ribosomal subunit protein bL20</fullName>
    </recommendedName>
</protein>
<dbReference type="Pfam" id="PF00453">
    <property type="entry name" value="Ribosomal_L20"/>
    <property type="match status" value="1"/>
</dbReference>
<dbReference type="Proteomes" id="UP000177171">
    <property type="component" value="Unassembled WGS sequence"/>
</dbReference>
<sequence>MTRVKRGVIAHKRREKLLKHAKGFMWGRKSKERLAREALLHAWSNKFAGRKLKKRDMRSLWQIKINAGVREHGLNYSRFIHKLKTKNIQLDRKILADLAENYPAVFKKVVEATTK</sequence>
<dbReference type="GO" id="GO:1990904">
    <property type="term" value="C:ribonucleoprotein complex"/>
    <property type="evidence" value="ECO:0007669"/>
    <property type="project" value="UniProtKB-KW"/>
</dbReference>
<dbReference type="HAMAP" id="MF_00382">
    <property type="entry name" value="Ribosomal_bL20"/>
    <property type="match status" value="1"/>
</dbReference>
<keyword evidence="5 6" id="KW-0699">rRNA-binding</keyword>
<evidence type="ECO:0000256" key="2">
    <source>
        <dbReference type="ARBA" id="ARBA00022980"/>
    </source>
</evidence>
<dbReference type="Gene3D" id="1.10.1900.20">
    <property type="entry name" value="Ribosomal protein L20"/>
    <property type="match status" value="1"/>
</dbReference>
<keyword evidence="3 5" id="KW-0687">Ribonucleoprotein</keyword>
<dbReference type="GO" id="GO:0006412">
    <property type="term" value="P:translation"/>
    <property type="evidence" value="ECO:0007669"/>
    <property type="project" value="InterPro"/>
</dbReference>
<comment type="similarity">
    <text evidence="1 5 6">Belongs to the bacterial ribosomal protein bL20 family.</text>
</comment>
<dbReference type="GO" id="GO:0000027">
    <property type="term" value="P:ribosomal large subunit assembly"/>
    <property type="evidence" value="ECO:0007669"/>
    <property type="project" value="UniProtKB-UniRule"/>
</dbReference>
<proteinExistence type="inferred from homology"/>
<dbReference type="GO" id="GO:0003735">
    <property type="term" value="F:structural constituent of ribosome"/>
    <property type="evidence" value="ECO:0007669"/>
    <property type="project" value="InterPro"/>
</dbReference>
<dbReference type="NCBIfam" id="TIGR01032">
    <property type="entry name" value="rplT_bact"/>
    <property type="match status" value="1"/>
</dbReference>
<evidence type="ECO:0000256" key="3">
    <source>
        <dbReference type="ARBA" id="ARBA00023274"/>
    </source>
</evidence>
<evidence type="ECO:0000313" key="8">
    <source>
        <dbReference type="Proteomes" id="UP000177171"/>
    </source>
</evidence>
<dbReference type="InterPro" id="IPR035566">
    <property type="entry name" value="Ribosomal_protein_bL20_C"/>
</dbReference>
<dbReference type="Gene3D" id="6.10.160.10">
    <property type="match status" value="1"/>
</dbReference>